<feature type="transmembrane region" description="Helical" evidence="7">
    <location>
        <begin position="290"/>
        <end position="310"/>
    </location>
</feature>
<gene>
    <name evidence="8" type="ORF">E1963_01760</name>
</gene>
<dbReference type="InterPro" id="IPR047135">
    <property type="entry name" value="YsiQ"/>
</dbReference>
<feature type="transmembrane region" description="Helical" evidence="7">
    <location>
        <begin position="142"/>
        <end position="162"/>
    </location>
</feature>
<dbReference type="PANTHER" id="PTHR42925">
    <property type="entry name" value="MULTIDRUG AND TOXIN EFFLUX PROTEIN MATE FAMILY"/>
    <property type="match status" value="1"/>
</dbReference>
<evidence type="ECO:0000256" key="2">
    <source>
        <dbReference type="ARBA" id="ARBA00022448"/>
    </source>
</evidence>
<feature type="transmembrane region" description="Helical" evidence="7">
    <location>
        <begin position="100"/>
        <end position="122"/>
    </location>
</feature>
<feature type="transmembrane region" description="Helical" evidence="7">
    <location>
        <begin position="363"/>
        <end position="390"/>
    </location>
</feature>
<dbReference type="InterPro" id="IPR048279">
    <property type="entry name" value="MdtK-like"/>
</dbReference>
<reference evidence="8 9" key="1">
    <citation type="journal article" date="2016" name="Nat. Microbiol.">
        <title>The Mouse Intestinal Bacterial Collection (miBC) provides host-specific insight into cultured diversity and functional potential of the gut microbiota.</title>
        <authorList>
            <person name="Lagkouvardos I."/>
            <person name="Pukall R."/>
            <person name="Abt B."/>
            <person name="Foesel B.U."/>
            <person name="Meier-Kolthoff J.P."/>
            <person name="Kumar N."/>
            <person name="Bresciani A."/>
            <person name="Martinez I."/>
            <person name="Just S."/>
            <person name="Ziegler C."/>
            <person name="Brugiroux S."/>
            <person name="Garzetti D."/>
            <person name="Wenning M."/>
            <person name="Bui T.P."/>
            <person name="Wang J."/>
            <person name="Hugenholtz F."/>
            <person name="Plugge C.M."/>
            <person name="Peterson D.A."/>
            <person name="Hornef M.W."/>
            <person name="Baines J.F."/>
            <person name="Smidt H."/>
            <person name="Walter J."/>
            <person name="Kristiansen K."/>
            <person name="Nielsen H.B."/>
            <person name="Haller D."/>
            <person name="Overmann J."/>
            <person name="Stecher B."/>
            <person name="Clavel T."/>
        </authorList>
    </citation>
    <scope>NUCLEOTIDE SEQUENCE [LARGE SCALE GENOMIC DNA]</scope>
    <source>
        <strain evidence="8 9">DSM 28560</strain>
    </source>
</reference>
<sequence length="467" mass="50709">MKYIKRQTTDNLNINWKSFYRNVFALVIPMALQNLINVGVTAADVIMLGKVGEKVLSGASLAGQIQFIMTLLFMGITSGATVLTAQYWGKKDTRTIEKVLGMGLSAGIVTAVMFAAAALIIPDALMHIYSSDPEVIAEGVKYLRIVGSSYLFMAVTQVYLNIMRSIERVLIATFVYSISLLVNIAVNALLIFGLMGFPVMGIRGAAVGTLIARITEMVIVLLYAFMKNKIVRIRFRDLVRIDKVLFRDYMTYAMPVVLNEVMWGLGSSANTAIIGHLGSAAVAANSVAQVARQLATVVVFGIAHAAAIYLGKTIGERRLDYAKAYAKRFIWLSVIIGALGGAIILIAAPIANASLALTGQAKGYLTFMFFVMSYFTVAQSLNGTMVIGIFRSGGDTKFGLIMDVSTMWGCSIIIGAVAAFVFHASVPVVYVILMSDELIKVPMTIKRYAGYKWLKDVTREKEELGGA</sequence>
<evidence type="ECO:0000313" key="8">
    <source>
        <dbReference type="EMBL" id="TDA23483.1"/>
    </source>
</evidence>
<dbReference type="Proteomes" id="UP000295710">
    <property type="component" value="Unassembled WGS sequence"/>
</dbReference>
<evidence type="ECO:0000256" key="6">
    <source>
        <dbReference type="ARBA" id="ARBA00023136"/>
    </source>
</evidence>
<keyword evidence="9" id="KW-1185">Reference proteome</keyword>
<keyword evidence="3" id="KW-1003">Cell membrane</keyword>
<proteinExistence type="predicted"/>
<feature type="transmembrane region" description="Helical" evidence="7">
    <location>
        <begin position="205"/>
        <end position="226"/>
    </location>
</feature>
<evidence type="ECO:0000256" key="5">
    <source>
        <dbReference type="ARBA" id="ARBA00022989"/>
    </source>
</evidence>
<feature type="transmembrane region" description="Helical" evidence="7">
    <location>
        <begin position="261"/>
        <end position="284"/>
    </location>
</feature>
<feature type="transmembrane region" description="Helical" evidence="7">
    <location>
        <begin position="67"/>
        <end position="88"/>
    </location>
</feature>
<feature type="transmembrane region" description="Helical" evidence="7">
    <location>
        <begin position="411"/>
        <end position="433"/>
    </location>
</feature>
<name>A0A4R4FLP1_9FIRM</name>
<organism evidence="8 9">
    <name type="scientific">Extibacter muris</name>
    <dbReference type="NCBI Taxonomy" id="1796622"/>
    <lineage>
        <taxon>Bacteria</taxon>
        <taxon>Bacillati</taxon>
        <taxon>Bacillota</taxon>
        <taxon>Clostridia</taxon>
        <taxon>Lachnospirales</taxon>
        <taxon>Lachnospiraceae</taxon>
        <taxon>Extibacter</taxon>
    </lineage>
</organism>
<dbReference type="RefSeq" id="WP_132274442.1">
    <property type="nucleotide sequence ID" value="NZ_JAOBST010000084.1"/>
</dbReference>
<dbReference type="GO" id="GO:0005886">
    <property type="term" value="C:plasma membrane"/>
    <property type="evidence" value="ECO:0007669"/>
    <property type="project" value="UniProtKB-SubCell"/>
</dbReference>
<evidence type="ECO:0000256" key="7">
    <source>
        <dbReference type="SAM" id="Phobius"/>
    </source>
</evidence>
<dbReference type="Pfam" id="PF01554">
    <property type="entry name" value="MatE"/>
    <property type="match status" value="2"/>
</dbReference>
<dbReference type="PIRSF" id="PIRSF006603">
    <property type="entry name" value="DinF"/>
    <property type="match status" value="1"/>
</dbReference>
<evidence type="ECO:0000256" key="1">
    <source>
        <dbReference type="ARBA" id="ARBA00004651"/>
    </source>
</evidence>
<dbReference type="AlphaFoldDB" id="A0A4R4FLP1"/>
<dbReference type="GO" id="GO:0042910">
    <property type="term" value="F:xenobiotic transmembrane transporter activity"/>
    <property type="evidence" value="ECO:0007669"/>
    <property type="project" value="InterPro"/>
</dbReference>
<protein>
    <submittedName>
        <fullName evidence="8">MATE family efflux transporter</fullName>
    </submittedName>
</protein>
<comment type="caution">
    <text evidence="8">The sequence shown here is derived from an EMBL/GenBank/DDBJ whole genome shotgun (WGS) entry which is preliminary data.</text>
</comment>
<keyword evidence="5 7" id="KW-1133">Transmembrane helix</keyword>
<evidence type="ECO:0000256" key="4">
    <source>
        <dbReference type="ARBA" id="ARBA00022692"/>
    </source>
</evidence>
<dbReference type="EMBL" id="SMMX01000001">
    <property type="protein sequence ID" value="TDA23483.1"/>
    <property type="molecule type" value="Genomic_DNA"/>
</dbReference>
<keyword evidence="6 7" id="KW-0472">Membrane</keyword>
<accession>A0A4R4FLP1</accession>
<evidence type="ECO:0000313" key="9">
    <source>
        <dbReference type="Proteomes" id="UP000295710"/>
    </source>
</evidence>
<feature type="transmembrane region" description="Helical" evidence="7">
    <location>
        <begin position="330"/>
        <end position="351"/>
    </location>
</feature>
<dbReference type="CDD" id="cd13134">
    <property type="entry name" value="MATE_like_8"/>
    <property type="match status" value="1"/>
</dbReference>
<dbReference type="GO" id="GO:0015297">
    <property type="term" value="F:antiporter activity"/>
    <property type="evidence" value="ECO:0007669"/>
    <property type="project" value="InterPro"/>
</dbReference>
<dbReference type="PANTHER" id="PTHR42925:SF2">
    <property type="entry name" value="NA+ DRIVEN MULTIDRUG EFFLUX PUMP"/>
    <property type="match status" value="1"/>
</dbReference>
<keyword evidence="4 7" id="KW-0812">Transmembrane</keyword>
<feature type="transmembrane region" description="Helical" evidence="7">
    <location>
        <begin position="23"/>
        <end position="47"/>
    </location>
</feature>
<feature type="transmembrane region" description="Helical" evidence="7">
    <location>
        <begin position="174"/>
        <end position="199"/>
    </location>
</feature>
<dbReference type="NCBIfam" id="TIGR00797">
    <property type="entry name" value="matE"/>
    <property type="match status" value="1"/>
</dbReference>
<dbReference type="InterPro" id="IPR002528">
    <property type="entry name" value="MATE_fam"/>
</dbReference>
<keyword evidence="2" id="KW-0813">Transport</keyword>
<comment type="subcellular location">
    <subcellularLocation>
        <location evidence="1">Cell membrane</location>
        <topology evidence="1">Multi-pass membrane protein</topology>
    </subcellularLocation>
</comment>
<evidence type="ECO:0000256" key="3">
    <source>
        <dbReference type="ARBA" id="ARBA00022475"/>
    </source>
</evidence>